<feature type="region of interest" description="Disordered" evidence="1">
    <location>
        <begin position="26"/>
        <end position="47"/>
    </location>
</feature>
<organism evidence="2 3">
    <name type="scientific">Caenorhabditis tropicalis</name>
    <dbReference type="NCBI Taxonomy" id="1561998"/>
    <lineage>
        <taxon>Eukaryota</taxon>
        <taxon>Metazoa</taxon>
        <taxon>Ecdysozoa</taxon>
        <taxon>Nematoda</taxon>
        <taxon>Chromadorea</taxon>
        <taxon>Rhabditida</taxon>
        <taxon>Rhabditina</taxon>
        <taxon>Rhabditomorpha</taxon>
        <taxon>Rhabditoidea</taxon>
        <taxon>Rhabditidae</taxon>
        <taxon>Peloderinae</taxon>
        <taxon>Caenorhabditis</taxon>
    </lineage>
</organism>
<evidence type="ECO:0000313" key="3">
    <source>
        <dbReference type="WBParaSite" id="Csp11.Scaffold507.g2455.t1"/>
    </source>
</evidence>
<accession>A0A1I7T500</accession>
<evidence type="ECO:0000313" key="2">
    <source>
        <dbReference type="Proteomes" id="UP000095282"/>
    </source>
</evidence>
<name>A0A1I7T500_9PELO</name>
<dbReference type="Proteomes" id="UP000095282">
    <property type="component" value="Unplaced"/>
</dbReference>
<dbReference type="AlphaFoldDB" id="A0A1I7T500"/>
<evidence type="ECO:0000256" key="1">
    <source>
        <dbReference type="SAM" id="MobiDB-lite"/>
    </source>
</evidence>
<dbReference type="STRING" id="1561998.A0A1I7T500"/>
<sequence length="214" mass="24614">MSSGVRRHSSVKEVTDACKQLVSAEKLEQLRNRPEKPPTEKFEENNAVSEELKKQIAELSRIRKSETVDSRIDKIDAAIATLRAQTKTLKVFNSILFYSFYFKKSLNSALYSTDKQLLEMVMQATRETLFELVSTAAIDPVDAGKKIGEALEQASFSIEHYKPDKSEWCSEWIVDEDMDEINELYNELYDDFNISEFYNQTTLTLVKHDEFSGN</sequence>
<reference evidence="3" key="1">
    <citation type="submission" date="2016-11" db="UniProtKB">
        <authorList>
            <consortium name="WormBaseParasite"/>
        </authorList>
    </citation>
    <scope>IDENTIFICATION</scope>
</reference>
<dbReference type="eggNOG" id="KOG2866">
    <property type="taxonomic scope" value="Eukaryota"/>
</dbReference>
<protein>
    <submittedName>
        <fullName evidence="3">Uncharacterized protein</fullName>
    </submittedName>
</protein>
<keyword evidence="2" id="KW-1185">Reference proteome</keyword>
<proteinExistence type="predicted"/>
<dbReference type="WBParaSite" id="Csp11.Scaffold507.g2455.t1">
    <property type="protein sequence ID" value="Csp11.Scaffold507.g2455.t1"/>
    <property type="gene ID" value="Csp11.Scaffold507.g2455"/>
</dbReference>